<evidence type="ECO:0000313" key="1">
    <source>
        <dbReference type="EMBL" id="HCL01927.1"/>
    </source>
</evidence>
<gene>
    <name evidence="1" type="ORF">DHW61_05835</name>
</gene>
<evidence type="ECO:0000313" key="2">
    <source>
        <dbReference type="Proteomes" id="UP000262969"/>
    </source>
</evidence>
<accession>A0A3D2X5D8</accession>
<name>A0A3D2X5D8_9FIRM</name>
<dbReference type="EMBL" id="DPVV01000197">
    <property type="protein sequence ID" value="HCL01927.1"/>
    <property type="molecule type" value="Genomic_DNA"/>
</dbReference>
<organism evidence="1 2">
    <name type="scientific">Lachnoclostridium phytofermentans</name>
    <dbReference type="NCBI Taxonomy" id="66219"/>
    <lineage>
        <taxon>Bacteria</taxon>
        <taxon>Bacillati</taxon>
        <taxon>Bacillota</taxon>
        <taxon>Clostridia</taxon>
        <taxon>Lachnospirales</taxon>
        <taxon>Lachnospiraceae</taxon>
    </lineage>
</organism>
<proteinExistence type="predicted"/>
<reference evidence="1 2" key="1">
    <citation type="journal article" date="2018" name="Nat. Biotechnol.">
        <title>A standardized bacterial taxonomy based on genome phylogeny substantially revises the tree of life.</title>
        <authorList>
            <person name="Parks D.H."/>
            <person name="Chuvochina M."/>
            <person name="Waite D.W."/>
            <person name="Rinke C."/>
            <person name="Skarshewski A."/>
            <person name="Chaumeil P.A."/>
            <person name="Hugenholtz P."/>
        </authorList>
    </citation>
    <scope>NUCLEOTIDE SEQUENCE [LARGE SCALE GENOMIC DNA]</scope>
    <source>
        <strain evidence="1">UBA11728</strain>
    </source>
</reference>
<dbReference type="Proteomes" id="UP000262969">
    <property type="component" value="Unassembled WGS sequence"/>
</dbReference>
<protein>
    <submittedName>
        <fullName evidence="1">Oligoendopeptidase F</fullName>
    </submittedName>
</protein>
<dbReference type="AlphaFoldDB" id="A0A3D2X5D8"/>
<dbReference type="Gene3D" id="1.20.140.70">
    <property type="entry name" value="Oligopeptidase f, N-terminal domain"/>
    <property type="match status" value="1"/>
</dbReference>
<feature type="non-terminal residue" evidence="1">
    <location>
        <position position="129"/>
    </location>
</feature>
<comment type="caution">
    <text evidence="1">The sequence shown here is derived from an EMBL/GenBank/DDBJ whole genome shotgun (WGS) entry which is preliminary data.</text>
</comment>
<dbReference type="SUPFAM" id="SSF55486">
    <property type="entry name" value="Metalloproteases ('zincins'), catalytic domain"/>
    <property type="match status" value="1"/>
</dbReference>
<sequence>MAKELKKRNEVAKENTWAIEDLFASDELWYKNLEVLRGYKEKILAFKGKLGSSSKTLLGFYQQVEELLRLLDDLLNYSSRKRDQDTKNSTYQAMDGAMMTAYVEVSEALSFETPEIILISDEKMEEFYQ</sequence>